<evidence type="ECO:0000313" key="6">
    <source>
        <dbReference type="Proteomes" id="UP000323671"/>
    </source>
</evidence>
<dbReference type="InterPro" id="IPR001610">
    <property type="entry name" value="PAC"/>
</dbReference>
<dbReference type="GO" id="GO:0003824">
    <property type="term" value="F:catalytic activity"/>
    <property type="evidence" value="ECO:0007669"/>
    <property type="project" value="UniProtKB-ARBA"/>
</dbReference>
<feature type="domain" description="PAS" evidence="2">
    <location>
        <begin position="588"/>
        <end position="642"/>
    </location>
</feature>
<dbReference type="NCBIfam" id="TIGR00229">
    <property type="entry name" value="sensory_box"/>
    <property type="match status" value="3"/>
</dbReference>
<feature type="domain" description="PAC" evidence="3">
    <location>
        <begin position="415"/>
        <end position="466"/>
    </location>
</feature>
<dbReference type="RefSeq" id="WP_149424884.1">
    <property type="nucleotide sequence ID" value="NZ_CP022579.1"/>
</dbReference>
<evidence type="ECO:0000259" key="4">
    <source>
        <dbReference type="PROSITE" id="PS50887"/>
    </source>
</evidence>
<dbReference type="InterPro" id="IPR000700">
    <property type="entry name" value="PAS-assoc_C"/>
</dbReference>
<dbReference type="SUPFAM" id="SSF55785">
    <property type="entry name" value="PYP-like sensor domain (PAS domain)"/>
    <property type="match status" value="4"/>
</dbReference>
<proteinExistence type="predicted"/>
<evidence type="ECO:0000256" key="1">
    <source>
        <dbReference type="SAM" id="Phobius"/>
    </source>
</evidence>
<protein>
    <submittedName>
        <fullName evidence="5">Uncharacterized protein</fullName>
    </submittedName>
</protein>
<accession>A0A5C1E5N7</accession>
<dbReference type="InterPro" id="IPR000160">
    <property type="entry name" value="GGDEF_dom"/>
</dbReference>
<dbReference type="PROSITE" id="PS50113">
    <property type="entry name" value="PAC"/>
    <property type="match status" value="2"/>
</dbReference>
<keyword evidence="1" id="KW-0472">Membrane</keyword>
<keyword evidence="1" id="KW-1133">Transmembrane helix</keyword>
<dbReference type="SMART" id="SM00091">
    <property type="entry name" value="PAS"/>
    <property type="match status" value="4"/>
</dbReference>
<dbReference type="EMBL" id="CP022579">
    <property type="protein sequence ID" value="QEL64183.1"/>
    <property type="molecule type" value="Genomic_DNA"/>
</dbReference>
<feature type="transmembrane region" description="Helical" evidence="1">
    <location>
        <begin position="305"/>
        <end position="324"/>
    </location>
</feature>
<dbReference type="InterPro" id="IPR013656">
    <property type="entry name" value="PAS_4"/>
</dbReference>
<dbReference type="SMART" id="SM00267">
    <property type="entry name" value="GGDEF"/>
    <property type="match status" value="1"/>
</dbReference>
<dbReference type="CDD" id="cd01949">
    <property type="entry name" value="GGDEF"/>
    <property type="match status" value="1"/>
</dbReference>
<organism evidence="5 6">
    <name type="scientific">Oryzomicrobium terrae</name>
    <dbReference type="NCBI Taxonomy" id="1735038"/>
    <lineage>
        <taxon>Bacteria</taxon>
        <taxon>Pseudomonadati</taxon>
        <taxon>Pseudomonadota</taxon>
        <taxon>Betaproteobacteria</taxon>
        <taxon>Rhodocyclales</taxon>
        <taxon>Rhodocyclaceae</taxon>
        <taxon>Oryzomicrobium</taxon>
    </lineage>
</organism>
<dbReference type="NCBIfam" id="TIGR00254">
    <property type="entry name" value="GGDEF"/>
    <property type="match status" value="1"/>
</dbReference>
<feature type="domain" description="PAC" evidence="3">
    <location>
        <begin position="542"/>
        <end position="594"/>
    </location>
</feature>
<dbReference type="Proteomes" id="UP000323671">
    <property type="component" value="Chromosome"/>
</dbReference>
<dbReference type="Pfam" id="PF13188">
    <property type="entry name" value="PAS_8"/>
    <property type="match status" value="1"/>
</dbReference>
<dbReference type="Pfam" id="PF08448">
    <property type="entry name" value="PAS_4"/>
    <property type="match status" value="1"/>
</dbReference>
<dbReference type="CDD" id="cd12914">
    <property type="entry name" value="PDC1_DGC_like"/>
    <property type="match status" value="1"/>
</dbReference>
<dbReference type="InterPro" id="IPR035965">
    <property type="entry name" value="PAS-like_dom_sf"/>
</dbReference>
<dbReference type="PANTHER" id="PTHR44757">
    <property type="entry name" value="DIGUANYLATE CYCLASE DGCP"/>
    <property type="match status" value="1"/>
</dbReference>
<feature type="domain" description="GGDEF" evidence="4">
    <location>
        <begin position="869"/>
        <end position="1002"/>
    </location>
</feature>
<dbReference type="KEGG" id="otr:OTERR_07070"/>
<reference evidence="5 6" key="1">
    <citation type="submission" date="2017-07" db="EMBL/GenBank/DDBJ databases">
        <title>Complete genome sequence of Oryzomicrobium terrae TPP412.</title>
        <authorList>
            <person name="Chiu L.-W."/>
            <person name="Lo K.-J."/>
            <person name="Tsai Y.-M."/>
            <person name="Lin S.-S."/>
            <person name="Kuo C.-H."/>
            <person name="Liu C.-T."/>
        </authorList>
    </citation>
    <scope>NUCLEOTIDE SEQUENCE [LARGE SCALE GENOMIC DNA]</scope>
    <source>
        <strain evidence="5 6">TPP412</strain>
    </source>
</reference>
<dbReference type="SMART" id="SM00086">
    <property type="entry name" value="PAC"/>
    <property type="match status" value="3"/>
</dbReference>
<dbReference type="InterPro" id="IPR000014">
    <property type="entry name" value="PAS"/>
</dbReference>
<dbReference type="Pfam" id="PF00990">
    <property type="entry name" value="GGDEF"/>
    <property type="match status" value="1"/>
</dbReference>
<evidence type="ECO:0000259" key="3">
    <source>
        <dbReference type="PROSITE" id="PS50113"/>
    </source>
</evidence>
<feature type="transmembrane region" description="Helical" evidence="1">
    <location>
        <begin position="22"/>
        <end position="43"/>
    </location>
</feature>
<dbReference type="Gene3D" id="3.30.450.20">
    <property type="entry name" value="PAS domain"/>
    <property type="match status" value="6"/>
</dbReference>
<gene>
    <name evidence="5" type="ORF">OTERR_07070</name>
</gene>
<keyword evidence="6" id="KW-1185">Reference proteome</keyword>
<dbReference type="InterPro" id="IPR052155">
    <property type="entry name" value="Biofilm_reg_signaling"/>
</dbReference>
<dbReference type="Pfam" id="PF08447">
    <property type="entry name" value="PAS_3"/>
    <property type="match status" value="2"/>
</dbReference>
<dbReference type="PANTHER" id="PTHR44757:SF2">
    <property type="entry name" value="BIOFILM ARCHITECTURE MAINTENANCE PROTEIN MBAA"/>
    <property type="match status" value="1"/>
</dbReference>
<name>A0A5C1E5N7_9RHOO</name>
<dbReference type="CDD" id="cd12915">
    <property type="entry name" value="PDC2_DGC_like"/>
    <property type="match status" value="1"/>
</dbReference>
<dbReference type="Gene3D" id="3.30.70.270">
    <property type="match status" value="1"/>
</dbReference>
<dbReference type="PROSITE" id="PS50112">
    <property type="entry name" value="PAS"/>
    <property type="match status" value="2"/>
</dbReference>
<dbReference type="InterPro" id="IPR013655">
    <property type="entry name" value="PAS_fold_3"/>
</dbReference>
<evidence type="ECO:0000259" key="2">
    <source>
        <dbReference type="PROSITE" id="PS50112"/>
    </source>
</evidence>
<dbReference type="PROSITE" id="PS50887">
    <property type="entry name" value="GGDEF"/>
    <property type="match status" value="1"/>
</dbReference>
<dbReference type="FunFam" id="3.30.70.270:FF:000001">
    <property type="entry name" value="Diguanylate cyclase domain protein"/>
    <property type="match status" value="1"/>
</dbReference>
<dbReference type="InterPro" id="IPR043128">
    <property type="entry name" value="Rev_trsase/Diguanyl_cyclase"/>
</dbReference>
<dbReference type="AlphaFoldDB" id="A0A5C1E5N7"/>
<dbReference type="CDD" id="cd00130">
    <property type="entry name" value="PAS"/>
    <property type="match status" value="3"/>
</dbReference>
<dbReference type="InterPro" id="IPR029787">
    <property type="entry name" value="Nucleotide_cyclase"/>
</dbReference>
<evidence type="ECO:0000313" key="5">
    <source>
        <dbReference type="EMBL" id="QEL64183.1"/>
    </source>
</evidence>
<dbReference type="SUPFAM" id="SSF55073">
    <property type="entry name" value="Nucleotide cyclase"/>
    <property type="match status" value="1"/>
</dbReference>
<sequence length="1024" mass="112725">MPPNAPTPPAPPPLVRPNDRPALAGIAAGVAAVLLGCILYWLLLTDTYRHQVNDIEHQTQLRATQTSQALLAQVESLMTGLDVVAQKLAVDYENQTPASFDKAAQTVVAAYPPGAILQISVVGKTGQVLYSTLPSSPGHPTNIADREHFRVHADGGPGTLFISKPVLGRLSHQWSIQLSRPMHRNGAFDGVVVISLSPGHISNFFRSVFGSGNDVVVLLRQDGSFLARSKDEDEVMGKTAPQRNYLQLKDQSQGSYEVAARTDGIVRYYAWTRARAYPLIVNVGLDKEAALAGVRQTIRTGRLRNLVGTAAVLAGTLAIAWLLLFRLRAKAQLRAKDERLHKLVTQVPGAIYQYRLDPDGSSCFPYASPGIADIYELDPAELAVSAARVFERIHPDDLAQVSASIGASAQHLTPWDDKYRVTTNLGGIRWLHGFAQPERQPDGSILWHGYLHDITAEHTIQQALQESEERLRLTLDAVQDGLWEWDSAQGTLHWDRRCYELLGYPDQAFPMGLGAFFDLVHPLDLERCRIDQAQHLAPGQIYRTEFRLRRADGDWLWVESRGQLLSRSEHRPARMLGTLSDISERVTQAQVRRALLDQSAAAIFLATPDRRISHANARALELFAPDDQTLVGRSFRTLHPDDASFAAFSAHYQTLRQAGSIRLEWCLRDNRGQLRWFSARGSLLDEDAPNGNVIWTLLDTDAQHRAMDALALARQRLTAIIEQFPGGVLVEDQGEQRIIIANQAFCALSGTGTTPQELVGRPHAELAAQLPTGLLAPPASDEDAPTDAVEWEWSLADGRSLAVERITLQGAGAPIGLFWFIRDISEHKRRETALAALAATDPLTGLANRRTFMARMHDELSEQRRGRDEPSVLVMLDLDHFKRVNDTYGHAAGDQVLQHLAGLMQADLRRDDLAGRLGGEEFAILLSRCDLEGGSVLAERLRADLERTPVNTDAGPVHVTASLGITLLRPPVDSPEDCLARADAAQYEAKHRGRNRVVVWTTTMGVASNRSAQPQAEAEALPAP</sequence>
<keyword evidence="1" id="KW-0812">Transmembrane</keyword>
<feature type="domain" description="PAS" evidence="2">
    <location>
        <begin position="467"/>
        <end position="526"/>
    </location>
</feature>